<evidence type="ECO:0000256" key="3">
    <source>
        <dbReference type="ARBA" id="ARBA00022833"/>
    </source>
</evidence>
<dbReference type="OrthoDB" id="9805575at2"/>
<dbReference type="EMBL" id="WTYR01000001">
    <property type="protein sequence ID" value="MXP10239.1"/>
    <property type="molecule type" value="Genomic_DNA"/>
</dbReference>
<keyword evidence="6" id="KW-1185">Reference proteome</keyword>
<proteinExistence type="inferred from homology"/>
<dbReference type="Pfam" id="PF04828">
    <property type="entry name" value="GFA"/>
    <property type="match status" value="1"/>
</dbReference>
<evidence type="ECO:0000256" key="1">
    <source>
        <dbReference type="ARBA" id="ARBA00005495"/>
    </source>
</evidence>
<dbReference type="Proteomes" id="UP000429229">
    <property type="component" value="Unassembled WGS sequence"/>
</dbReference>
<reference evidence="5 6" key="1">
    <citation type="submission" date="2019-12" db="EMBL/GenBank/DDBJ databases">
        <title>Genomic-based taxomic classification of the family Erythrobacteraceae.</title>
        <authorList>
            <person name="Xu L."/>
        </authorList>
    </citation>
    <scope>NUCLEOTIDE SEQUENCE [LARGE SCALE GENOMIC DNA]</scope>
    <source>
        <strain evidence="5 6">LMG 29519</strain>
    </source>
</reference>
<evidence type="ECO:0000313" key="5">
    <source>
        <dbReference type="EMBL" id="MXP10239.1"/>
    </source>
</evidence>
<dbReference type="GO" id="GO:0016846">
    <property type="term" value="F:carbon-sulfur lyase activity"/>
    <property type="evidence" value="ECO:0007669"/>
    <property type="project" value="InterPro"/>
</dbReference>
<evidence type="ECO:0000259" key="4">
    <source>
        <dbReference type="PROSITE" id="PS51891"/>
    </source>
</evidence>
<dbReference type="GO" id="GO:0046872">
    <property type="term" value="F:metal ion binding"/>
    <property type="evidence" value="ECO:0007669"/>
    <property type="project" value="UniProtKB-KW"/>
</dbReference>
<keyword evidence="3" id="KW-0862">Zinc</keyword>
<accession>A0A6I4U2D9</accession>
<dbReference type="PANTHER" id="PTHR28620">
    <property type="entry name" value="CENTROMERE PROTEIN V"/>
    <property type="match status" value="1"/>
</dbReference>
<dbReference type="AlphaFoldDB" id="A0A6I4U2D9"/>
<dbReference type="PANTHER" id="PTHR28620:SF1">
    <property type="entry name" value="CENP-V_GFA DOMAIN-CONTAINING PROTEIN"/>
    <property type="match status" value="1"/>
</dbReference>
<dbReference type="InterPro" id="IPR011057">
    <property type="entry name" value="Mss4-like_sf"/>
</dbReference>
<keyword evidence="2" id="KW-0479">Metal-binding</keyword>
<protein>
    <submittedName>
        <fullName evidence="5">GFA family protein</fullName>
    </submittedName>
</protein>
<feature type="domain" description="CENP-V/GFA" evidence="4">
    <location>
        <begin position="5"/>
        <end position="128"/>
    </location>
</feature>
<organism evidence="5 6">
    <name type="scientific">Alteriqipengyuania halimionae</name>
    <dbReference type="NCBI Taxonomy" id="1926630"/>
    <lineage>
        <taxon>Bacteria</taxon>
        <taxon>Pseudomonadati</taxon>
        <taxon>Pseudomonadota</taxon>
        <taxon>Alphaproteobacteria</taxon>
        <taxon>Sphingomonadales</taxon>
        <taxon>Erythrobacteraceae</taxon>
        <taxon>Alteriqipengyuania</taxon>
    </lineage>
</organism>
<comment type="similarity">
    <text evidence="1">Belongs to the Gfa family.</text>
</comment>
<comment type="caution">
    <text evidence="5">The sequence shown here is derived from an EMBL/GenBank/DDBJ whole genome shotgun (WGS) entry which is preliminary data.</text>
</comment>
<dbReference type="Gene3D" id="2.170.150.70">
    <property type="match status" value="1"/>
</dbReference>
<evidence type="ECO:0000256" key="2">
    <source>
        <dbReference type="ARBA" id="ARBA00022723"/>
    </source>
</evidence>
<evidence type="ECO:0000313" key="6">
    <source>
        <dbReference type="Proteomes" id="UP000429229"/>
    </source>
</evidence>
<sequence>MKRTYHGSCHCKAVTFEVDLDLASGTGKCNCTFCRKQRMWKAAPVKPDAFRLLTGKDTLVDYGSSGDGGEQQHHFCKICGIATHNDGSLPMLGGKFVMVHVAALDDLSPRELLAAPMRCADGLNDAWENEPEEVRHL</sequence>
<gene>
    <name evidence="5" type="ORF">GRI68_08600</name>
</gene>
<dbReference type="InterPro" id="IPR006913">
    <property type="entry name" value="CENP-V/GFA"/>
</dbReference>
<dbReference type="SUPFAM" id="SSF51316">
    <property type="entry name" value="Mss4-like"/>
    <property type="match status" value="1"/>
</dbReference>
<name>A0A6I4U2D9_9SPHN</name>
<dbReference type="InterPro" id="IPR052355">
    <property type="entry name" value="CENP-V-like"/>
</dbReference>
<dbReference type="PROSITE" id="PS51891">
    <property type="entry name" value="CENP_V_GFA"/>
    <property type="match status" value="1"/>
</dbReference>
<dbReference type="RefSeq" id="WP_160616863.1">
    <property type="nucleotide sequence ID" value="NZ_WTYR01000001.1"/>
</dbReference>